<sequence>MELMVPADSLIYEYSCVYRRLKERLVLSNNFEDLNYLIEKISALAWYAWQYHPGIYADPELERKLLDISWAMFGGRENILFLSSFPKFALPIPTNKRRVLHVASSVSHIGGHTRLINNLVKKDTSSCHSLVLTRQKGNIVPEWLVESIESSGGVVYCVPQEPPCINASLLRHIAEKYADIVFLHIHPDDATPLVALAANPVKPLVFVNHADHVFSLGTGLVNTVACIRPWAAEFSLNRRMAEKINLLPIPLEFRAEDAPSREEARHTLGIADESVVILTVASAYKLIPDGKYNYFKIIKKLVDENKNVLVKIIGVMPKDSQVIGCIPDSRIELLGVVESPILYYKAADIYLDSMPYPSFTSLLEAVYYGAYPVLQYAPADKLKIADDPGIHGLVRHANDELELFDTINHAINDQKMRREVAKNIVESIKSNHVESGWNAYLNKIYHEQISSSVPVNRANISTEVKYLFDSDDLESVSAPNLFLLNKDTHVVDFLYSYSRLLSLRDLMLSYRSILSCLPNLKFGRALRNFLGLLFSKIRNGSRYKFF</sequence>
<evidence type="ECO:0000313" key="1">
    <source>
        <dbReference type="EMBL" id="MBD2766430.1"/>
    </source>
</evidence>
<keyword evidence="2" id="KW-1185">Reference proteome</keyword>
<reference evidence="1" key="1">
    <citation type="submission" date="2020-09" db="EMBL/GenBank/DDBJ databases">
        <authorList>
            <person name="Kim M.K."/>
        </authorList>
    </citation>
    <scope>NUCLEOTIDE SEQUENCE</scope>
    <source>
        <strain evidence="1">BT664</strain>
    </source>
</reference>
<dbReference type="RefSeq" id="WP_191003256.1">
    <property type="nucleotide sequence ID" value="NZ_JACXAD010000001.1"/>
</dbReference>
<protein>
    <recommendedName>
        <fullName evidence="3">Glycosyltransferase</fullName>
    </recommendedName>
</protein>
<dbReference type="EMBL" id="JACXAD010000001">
    <property type="protein sequence ID" value="MBD2766430.1"/>
    <property type="molecule type" value="Genomic_DNA"/>
</dbReference>
<evidence type="ECO:0008006" key="3">
    <source>
        <dbReference type="Google" id="ProtNLM"/>
    </source>
</evidence>
<gene>
    <name evidence="1" type="ORF">IC235_00820</name>
</gene>
<dbReference type="Proteomes" id="UP000612233">
    <property type="component" value="Unassembled WGS sequence"/>
</dbReference>
<evidence type="ECO:0000313" key="2">
    <source>
        <dbReference type="Proteomes" id="UP000612233"/>
    </source>
</evidence>
<dbReference type="AlphaFoldDB" id="A0A927B966"/>
<dbReference type="SUPFAM" id="SSF53756">
    <property type="entry name" value="UDP-Glycosyltransferase/glycogen phosphorylase"/>
    <property type="match status" value="1"/>
</dbReference>
<dbReference type="Gene3D" id="3.40.50.2000">
    <property type="entry name" value="Glycogen Phosphorylase B"/>
    <property type="match status" value="2"/>
</dbReference>
<comment type="caution">
    <text evidence="1">The sequence shown here is derived from an EMBL/GenBank/DDBJ whole genome shotgun (WGS) entry which is preliminary data.</text>
</comment>
<organism evidence="1 2">
    <name type="scientific">Hymenobacter montanus</name>
    <dbReference type="NCBI Taxonomy" id="2771359"/>
    <lineage>
        <taxon>Bacteria</taxon>
        <taxon>Pseudomonadati</taxon>
        <taxon>Bacteroidota</taxon>
        <taxon>Cytophagia</taxon>
        <taxon>Cytophagales</taxon>
        <taxon>Hymenobacteraceae</taxon>
        <taxon>Hymenobacter</taxon>
    </lineage>
</organism>
<accession>A0A927B966</accession>
<proteinExistence type="predicted"/>
<name>A0A927B966_9BACT</name>